<keyword evidence="8 26" id="KW-0808">Transferase</keyword>
<keyword evidence="6" id="KW-0963">Cytoplasm</keyword>
<sequence length="338" mass="38010">MSKRKAPESGKPNSDIAEILMELATYERNVARNIHKHNVYKKAANVLAKHPERIKSGAEARKLDGVGDKIAKKIDEILSTGQLQKLEKIRADDSSQAINFLTQVTGIGPAAAKKLVDEGITTLEDLKNNMDKLNHHQQIGVKHFHEFNERIPRPEMLQLQEIAFRLIAEVDKAFIPTVCGSFRRGALSSGDIDILLCHPGHTSDSKSKPKFIKEIVNKMETGGFVTDTLSIGETKFMGVCRLPISDNKDEKPPLHRRIDIRLIPHDQYYFGTLYFTGSDMFNKNMRTHALEKGFTLNEYSIRPVGATGIPGEPVPVTCEEDIFTMIDYPYKKPEERSV</sequence>
<dbReference type="FunFam" id="3.30.460.10:FF:000021">
    <property type="entry name" value="DNA polymerase beta"/>
    <property type="match status" value="1"/>
</dbReference>
<evidence type="ECO:0000256" key="13">
    <source>
        <dbReference type="ARBA" id="ARBA00022842"/>
    </source>
</evidence>
<evidence type="ECO:0000259" key="28">
    <source>
        <dbReference type="SMART" id="SM00483"/>
    </source>
</evidence>
<dbReference type="PRINTS" id="PR00870">
    <property type="entry name" value="DNAPOLXBETA"/>
</dbReference>
<dbReference type="InterPro" id="IPR027421">
    <property type="entry name" value="DNA_pol_lamdba_lyase_dom_sf"/>
</dbReference>
<dbReference type="PROSITE" id="PS00522">
    <property type="entry name" value="DNA_POLYMERASE_X"/>
    <property type="match status" value="1"/>
</dbReference>
<dbReference type="InParanoid" id="A0A1X7VHW3"/>
<dbReference type="InterPro" id="IPR028207">
    <property type="entry name" value="DNA_pol_B_palm_palm"/>
</dbReference>
<evidence type="ECO:0000256" key="15">
    <source>
        <dbReference type="ARBA" id="ARBA00022932"/>
    </source>
</evidence>
<feature type="active site" description="Nucleophile; Schiff-base intermediate with DNA; for 5'-dRP lyase activity" evidence="25">
    <location>
        <position position="73"/>
    </location>
</feature>
<evidence type="ECO:0000256" key="26">
    <source>
        <dbReference type="RuleBase" id="RU366014"/>
    </source>
</evidence>
<evidence type="ECO:0000256" key="22">
    <source>
        <dbReference type="ARBA" id="ARBA00044678"/>
    </source>
</evidence>
<evidence type="ECO:0000256" key="2">
    <source>
        <dbReference type="ARBA" id="ARBA00004123"/>
    </source>
</evidence>
<dbReference type="InterPro" id="IPR037160">
    <property type="entry name" value="DNA_Pol_thumb_sf"/>
</dbReference>
<comment type="subcellular location">
    <subcellularLocation>
        <location evidence="3">Cytoplasm</location>
    </subcellularLocation>
    <subcellularLocation>
        <location evidence="2 26">Nucleus</location>
    </subcellularLocation>
</comment>
<dbReference type="GO" id="GO:0003677">
    <property type="term" value="F:DNA binding"/>
    <property type="evidence" value="ECO:0007669"/>
    <property type="project" value="UniProtKB-UniRule"/>
</dbReference>
<comment type="similarity">
    <text evidence="4 26">Belongs to the DNA polymerase type-X family.</text>
</comment>
<comment type="function">
    <text evidence="23">Repair polymerase that plays a key role in base-excision repair. During this process, the damaged base is excised by specific DNA glycosylases, the DNA backbone is nicked at the abasic site by an apurinic/apyrimidic (AP) endonuclease, and POLB removes 5'-deoxyribose-phosphate from the preincised AP site acting as a 5'-deoxyribose-phosphate lyase (5'-dRP lyase); through its DNA polymerase activity, it adds one nucleotide to the 3' end of the arising single-nucleotide gap. Conducts 'gap-filling' DNA synthesis in a stepwise distributive fashion rather than in a processive fashion as for other DNA polymerases. It is also able to cleave sugar-phosphate bonds 3' to an intact AP site, acting as an AP lyase.</text>
</comment>
<keyword evidence="30" id="KW-1185">Reference proteome</keyword>
<evidence type="ECO:0000256" key="18">
    <source>
        <dbReference type="ARBA" id="ARBA00023204"/>
    </source>
</evidence>
<dbReference type="EC" id="2.7.7.7" evidence="26"/>
<feature type="domain" description="Helix-hairpin-helix DNA-binding motif class 1" evidence="27">
    <location>
        <begin position="58"/>
        <end position="77"/>
    </location>
</feature>
<evidence type="ECO:0000256" key="14">
    <source>
        <dbReference type="ARBA" id="ARBA00022843"/>
    </source>
</evidence>
<dbReference type="InterPro" id="IPR043519">
    <property type="entry name" value="NT_sf"/>
</dbReference>
<evidence type="ECO:0000259" key="27">
    <source>
        <dbReference type="SMART" id="SM00278"/>
    </source>
</evidence>
<dbReference type="Pfam" id="PF14791">
    <property type="entry name" value="DNA_pol_B_thumb"/>
    <property type="match status" value="1"/>
</dbReference>
<evidence type="ECO:0000256" key="3">
    <source>
        <dbReference type="ARBA" id="ARBA00004496"/>
    </source>
</evidence>
<dbReference type="Pfam" id="PF10391">
    <property type="entry name" value="DNA_pol_lambd_f"/>
    <property type="match status" value="1"/>
</dbReference>
<dbReference type="FunFam" id="1.10.150.110:FF:000005">
    <property type="entry name" value="DNA polymerase POL4"/>
    <property type="match status" value="1"/>
</dbReference>
<evidence type="ECO:0000313" key="29">
    <source>
        <dbReference type="EnsemblMetazoa" id="Aqu2.1.39621_001"/>
    </source>
</evidence>
<evidence type="ECO:0000256" key="4">
    <source>
        <dbReference type="ARBA" id="ARBA00008323"/>
    </source>
</evidence>
<dbReference type="SUPFAM" id="SSF47802">
    <property type="entry name" value="DNA polymerase beta, N-terminal domain-like"/>
    <property type="match status" value="1"/>
</dbReference>
<comment type="function">
    <text evidence="26">DNA polymerase that functions in several pathways of DNA repair. Involved in base excision repair (BER) responsible for repair of lesions that give rise to abasic (AP) sites in DNA. Also contributes to DNA double-strand break repair by non-homologous end joining and homologous recombination. Has both template-dependent and template-independent (terminal transferase) DNA polymerase activities. Has also a 5'-deoxyribose-5-phosphate lyase (dRP lyase) activity.</text>
</comment>
<evidence type="ECO:0000256" key="7">
    <source>
        <dbReference type="ARBA" id="ARBA00022634"/>
    </source>
</evidence>
<organism evidence="29">
    <name type="scientific">Amphimedon queenslandica</name>
    <name type="common">Sponge</name>
    <dbReference type="NCBI Taxonomy" id="400682"/>
    <lineage>
        <taxon>Eukaryota</taxon>
        <taxon>Metazoa</taxon>
        <taxon>Porifera</taxon>
        <taxon>Demospongiae</taxon>
        <taxon>Heteroscleromorpha</taxon>
        <taxon>Haplosclerida</taxon>
        <taxon>Niphatidae</taxon>
        <taxon>Amphimedon</taxon>
    </lineage>
</organism>
<dbReference type="InterPro" id="IPR003583">
    <property type="entry name" value="Hlx-hairpin-Hlx_DNA-bd_motif"/>
</dbReference>
<keyword evidence="16" id="KW-0915">Sodium</keyword>
<proteinExistence type="inferred from homology"/>
<dbReference type="GO" id="GO:0003887">
    <property type="term" value="F:DNA-directed DNA polymerase activity"/>
    <property type="evidence" value="ECO:0007669"/>
    <property type="project" value="UniProtKB-UniRule"/>
</dbReference>
<dbReference type="InterPro" id="IPR010996">
    <property type="entry name" value="HHH_MUS81"/>
</dbReference>
<evidence type="ECO:0000256" key="21">
    <source>
        <dbReference type="ARBA" id="ARBA00044632"/>
    </source>
</evidence>
<name>A0A1X7VHW3_AMPQE</name>
<dbReference type="SUPFAM" id="SSF81585">
    <property type="entry name" value="PsbU/PolX domain-like"/>
    <property type="match status" value="1"/>
</dbReference>
<keyword evidence="5" id="KW-0488">Methylation</keyword>
<evidence type="ECO:0000256" key="10">
    <source>
        <dbReference type="ARBA" id="ARBA00022705"/>
    </source>
</evidence>
<feature type="domain" description="DNA-directed DNA polymerase X" evidence="28">
    <location>
        <begin position="11"/>
        <end position="337"/>
    </location>
</feature>
<dbReference type="InterPro" id="IPR002054">
    <property type="entry name" value="DNA-dir_DNA_pol_X"/>
</dbReference>
<evidence type="ECO:0000256" key="24">
    <source>
        <dbReference type="ARBA" id="ARBA00049244"/>
    </source>
</evidence>
<evidence type="ECO:0000313" key="30">
    <source>
        <dbReference type="Proteomes" id="UP000007879"/>
    </source>
</evidence>
<dbReference type="GO" id="GO:0006303">
    <property type="term" value="P:double-strand break repair via nonhomologous end joining"/>
    <property type="evidence" value="ECO:0007669"/>
    <property type="project" value="TreeGrafter"/>
</dbReference>
<dbReference type="GO" id="GO:0046872">
    <property type="term" value="F:metal ion binding"/>
    <property type="evidence" value="ECO:0007669"/>
    <property type="project" value="UniProtKB-UniRule"/>
</dbReference>
<evidence type="ECO:0000256" key="16">
    <source>
        <dbReference type="ARBA" id="ARBA00023053"/>
    </source>
</evidence>
<dbReference type="SMART" id="SM00483">
    <property type="entry name" value="POLXc"/>
    <property type="match status" value="1"/>
</dbReference>
<dbReference type="Pfam" id="PF14716">
    <property type="entry name" value="HHH_8"/>
    <property type="match status" value="1"/>
</dbReference>
<comment type="cofactor">
    <cofactor evidence="1">
        <name>Mg(2+)</name>
        <dbReference type="ChEBI" id="CHEBI:18420"/>
    </cofactor>
</comment>
<keyword evidence="15 26" id="KW-0239">DNA-directed DNA polymerase</keyword>
<dbReference type="OrthoDB" id="205514at2759"/>
<reference evidence="29" key="2">
    <citation type="submission" date="2017-05" db="UniProtKB">
        <authorList>
            <consortium name="EnsemblMetazoa"/>
        </authorList>
    </citation>
    <scope>IDENTIFICATION</scope>
</reference>
<comment type="catalytic activity">
    <reaction evidence="24 26">
        <text>DNA(n) + a 2'-deoxyribonucleoside 5'-triphosphate = DNA(n+1) + diphosphate</text>
        <dbReference type="Rhea" id="RHEA:22508"/>
        <dbReference type="Rhea" id="RHEA-COMP:17339"/>
        <dbReference type="Rhea" id="RHEA-COMP:17340"/>
        <dbReference type="ChEBI" id="CHEBI:33019"/>
        <dbReference type="ChEBI" id="CHEBI:61560"/>
        <dbReference type="ChEBI" id="CHEBI:173112"/>
        <dbReference type="EC" id="2.7.7.7"/>
    </reaction>
</comment>
<keyword evidence="17" id="KW-0238">DNA-binding</keyword>
<dbReference type="FunFam" id="1.10.150.20:FF:000026">
    <property type="entry name" value="DNA polymerase beta"/>
    <property type="match status" value="1"/>
</dbReference>
<feature type="domain" description="Helix-hairpin-helix DNA-binding motif class 1" evidence="27">
    <location>
        <begin position="99"/>
        <end position="118"/>
    </location>
</feature>
<evidence type="ECO:0000256" key="20">
    <source>
        <dbReference type="ARBA" id="ARBA00023242"/>
    </source>
</evidence>
<evidence type="ECO:0000256" key="9">
    <source>
        <dbReference type="ARBA" id="ARBA00022695"/>
    </source>
</evidence>
<dbReference type="Gene3D" id="3.30.460.10">
    <property type="entry name" value="Beta Polymerase, domain 2"/>
    <property type="match status" value="1"/>
</dbReference>
<evidence type="ECO:0000256" key="19">
    <source>
        <dbReference type="ARBA" id="ARBA00023239"/>
    </source>
</evidence>
<dbReference type="STRING" id="400682.A0A1X7VHW3"/>
<evidence type="ECO:0000256" key="11">
    <source>
        <dbReference type="ARBA" id="ARBA00022723"/>
    </source>
</evidence>
<dbReference type="GO" id="GO:0006284">
    <property type="term" value="P:base-excision repair"/>
    <property type="evidence" value="ECO:0007669"/>
    <property type="project" value="TreeGrafter"/>
</dbReference>
<dbReference type="InterPro" id="IPR002008">
    <property type="entry name" value="DNA_pol_X_beta-like"/>
</dbReference>
<reference evidence="30" key="1">
    <citation type="journal article" date="2010" name="Nature">
        <title>The Amphimedon queenslandica genome and the evolution of animal complexity.</title>
        <authorList>
            <person name="Srivastava M."/>
            <person name="Simakov O."/>
            <person name="Chapman J."/>
            <person name="Fahey B."/>
            <person name="Gauthier M.E."/>
            <person name="Mitros T."/>
            <person name="Richards G.S."/>
            <person name="Conaco C."/>
            <person name="Dacre M."/>
            <person name="Hellsten U."/>
            <person name="Larroux C."/>
            <person name="Putnam N.H."/>
            <person name="Stanke M."/>
            <person name="Adamska M."/>
            <person name="Darling A."/>
            <person name="Degnan S.M."/>
            <person name="Oakley T.H."/>
            <person name="Plachetzki D.C."/>
            <person name="Zhai Y."/>
            <person name="Adamski M."/>
            <person name="Calcino A."/>
            <person name="Cummins S.F."/>
            <person name="Goodstein D.M."/>
            <person name="Harris C."/>
            <person name="Jackson D.J."/>
            <person name="Leys S.P."/>
            <person name="Shu S."/>
            <person name="Woodcroft B.J."/>
            <person name="Vervoort M."/>
            <person name="Kosik K.S."/>
            <person name="Manning G."/>
            <person name="Degnan B.M."/>
            <person name="Rokhsar D.S."/>
        </authorList>
    </citation>
    <scope>NUCLEOTIDE SEQUENCE [LARGE SCALE GENOMIC DNA]</scope>
</reference>
<dbReference type="GO" id="GO:0005737">
    <property type="term" value="C:cytoplasm"/>
    <property type="evidence" value="ECO:0007669"/>
    <property type="project" value="UniProtKB-SubCell"/>
</dbReference>
<evidence type="ECO:0000256" key="23">
    <source>
        <dbReference type="ARBA" id="ARBA00045548"/>
    </source>
</evidence>
<dbReference type="Proteomes" id="UP000007879">
    <property type="component" value="Unassembled WGS sequence"/>
</dbReference>
<dbReference type="Gene3D" id="3.30.210.10">
    <property type="entry name" value="DNA polymerase, thumb domain"/>
    <property type="match status" value="1"/>
</dbReference>
<dbReference type="FunFam" id="3.30.210.10:FF:000002">
    <property type="entry name" value="DNA polymerase"/>
    <property type="match status" value="1"/>
</dbReference>
<dbReference type="CDD" id="cd00141">
    <property type="entry name" value="NT_POLXc"/>
    <property type="match status" value="1"/>
</dbReference>
<keyword evidence="19" id="KW-0456">Lyase</keyword>
<evidence type="ECO:0000256" key="6">
    <source>
        <dbReference type="ARBA" id="ARBA00022490"/>
    </source>
</evidence>
<evidence type="ECO:0000256" key="25">
    <source>
        <dbReference type="PIRSR" id="PIRSR622312-50"/>
    </source>
</evidence>
<dbReference type="Pfam" id="PF14792">
    <property type="entry name" value="DNA_pol_B_palm"/>
    <property type="match status" value="1"/>
</dbReference>
<keyword evidence="14" id="KW-0832">Ubl conjugation</keyword>
<dbReference type="GO" id="GO:0140078">
    <property type="term" value="F:class I DNA-(apurinic or apyrimidinic site) endonuclease activity"/>
    <property type="evidence" value="ECO:0007669"/>
    <property type="project" value="UniProtKB-EC"/>
</dbReference>
<dbReference type="SMART" id="SM00278">
    <property type="entry name" value="HhH1"/>
    <property type="match status" value="2"/>
</dbReference>
<evidence type="ECO:0000256" key="8">
    <source>
        <dbReference type="ARBA" id="ARBA00022679"/>
    </source>
</evidence>
<dbReference type="SUPFAM" id="SSF81301">
    <property type="entry name" value="Nucleotidyltransferase"/>
    <property type="match status" value="1"/>
</dbReference>
<dbReference type="OMA" id="ERDVFDW"/>
<dbReference type="PANTHER" id="PTHR11276">
    <property type="entry name" value="DNA POLYMERASE TYPE-X FAMILY MEMBER"/>
    <property type="match status" value="1"/>
</dbReference>
<dbReference type="InterPro" id="IPR029398">
    <property type="entry name" value="PolB_thumb"/>
</dbReference>
<evidence type="ECO:0000256" key="5">
    <source>
        <dbReference type="ARBA" id="ARBA00022481"/>
    </source>
</evidence>
<keyword evidence="10" id="KW-0235">DNA replication</keyword>
<dbReference type="InterPro" id="IPR022312">
    <property type="entry name" value="DNA_pol_X"/>
</dbReference>
<dbReference type="GO" id="GO:0005634">
    <property type="term" value="C:nucleus"/>
    <property type="evidence" value="ECO:0007669"/>
    <property type="project" value="UniProtKB-SubCell"/>
</dbReference>
<keyword evidence="11" id="KW-0479">Metal-binding</keyword>
<accession>A0A1X7VHW3</accession>
<evidence type="ECO:0000256" key="17">
    <source>
        <dbReference type="ARBA" id="ARBA00023125"/>
    </source>
</evidence>
<keyword evidence="12 26" id="KW-0227">DNA damage</keyword>
<keyword evidence="7" id="KW-0237">DNA synthesis</keyword>
<dbReference type="PRINTS" id="PR00869">
    <property type="entry name" value="DNAPOLX"/>
</dbReference>
<dbReference type="PANTHER" id="PTHR11276:SF42">
    <property type="entry name" value="DNA POLYMERASE BETA"/>
    <property type="match status" value="1"/>
</dbReference>
<comment type="catalytic activity">
    <reaction evidence="22">
        <text>a 5'-end 2'-deoxyribose-2'-deoxyribonucleotide-DNA = (2E,4S)-4-hydroxypenten-2-al-5-phosphate + a 5'-end 5'-phospho-2'-deoxyribonucleoside-DNA + H(+)</text>
        <dbReference type="Rhea" id="RHEA:76255"/>
        <dbReference type="Rhea" id="RHEA-COMP:13180"/>
        <dbReference type="Rhea" id="RHEA-COMP:18657"/>
        <dbReference type="ChEBI" id="CHEBI:15378"/>
        <dbReference type="ChEBI" id="CHEBI:136412"/>
        <dbReference type="ChEBI" id="CHEBI:195194"/>
        <dbReference type="ChEBI" id="CHEBI:195195"/>
    </reaction>
</comment>
<dbReference type="InterPro" id="IPR019843">
    <property type="entry name" value="DNA_pol-X_BS"/>
</dbReference>
<dbReference type="eggNOG" id="KOG2534">
    <property type="taxonomic scope" value="Eukaryota"/>
</dbReference>
<dbReference type="InterPro" id="IPR018944">
    <property type="entry name" value="DNA_pol_lambd_fingers_domain"/>
</dbReference>
<evidence type="ECO:0000256" key="12">
    <source>
        <dbReference type="ARBA" id="ARBA00022763"/>
    </source>
</evidence>
<keyword evidence="13" id="KW-0460">Magnesium</keyword>
<dbReference type="EnsemblMetazoa" id="Aqu2.1.39621_001">
    <property type="protein sequence ID" value="Aqu2.1.39621_001"/>
    <property type="gene ID" value="Aqu2.1.39621"/>
</dbReference>
<keyword evidence="20 26" id="KW-0539">Nucleus</keyword>
<keyword evidence="18 26" id="KW-0234">DNA repair</keyword>
<keyword evidence="9 26" id="KW-0548">Nucleotidyltransferase</keyword>
<gene>
    <name evidence="29" type="primary">100639771</name>
</gene>
<protein>
    <recommendedName>
        <fullName evidence="26">DNA polymerase</fullName>
        <ecNumber evidence="26">2.7.7.7</ecNumber>
    </recommendedName>
</protein>
<evidence type="ECO:0000256" key="1">
    <source>
        <dbReference type="ARBA" id="ARBA00001946"/>
    </source>
</evidence>
<dbReference type="Gene3D" id="1.10.150.20">
    <property type="entry name" value="5' to 3' exonuclease, C-terminal subdomain"/>
    <property type="match status" value="1"/>
</dbReference>
<dbReference type="KEGG" id="aqu:100639771"/>
<dbReference type="Gene3D" id="1.10.150.110">
    <property type="entry name" value="DNA polymerase beta, N-terminal domain-like"/>
    <property type="match status" value="1"/>
</dbReference>
<comment type="catalytic activity">
    <reaction evidence="21">
        <text>2'-deoxyribonucleotide-(2'-deoxyribose 5'-phosphate)-2'-deoxyribonucleotide-DNA = a 3'-end 2'-deoxyribonucleotide-(2,3-dehydro-2,3-deoxyribose 5'-phosphate)-DNA + a 5'-end 5'-phospho-2'-deoxyribonucleoside-DNA + H(+)</text>
        <dbReference type="Rhea" id="RHEA:66592"/>
        <dbReference type="Rhea" id="RHEA-COMP:13180"/>
        <dbReference type="Rhea" id="RHEA-COMP:16897"/>
        <dbReference type="Rhea" id="RHEA-COMP:17067"/>
        <dbReference type="ChEBI" id="CHEBI:15378"/>
        <dbReference type="ChEBI" id="CHEBI:136412"/>
        <dbReference type="ChEBI" id="CHEBI:157695"/>
        <dbReference type="ChEBI" id="CHEBI:167181"/>
        <dbReference type="EC" id="4.2.99.18"/>
    </reaction>
</comment>
<dbReference type="EnsemblMetazoa" id="XM_003384195.3">
    <property type="protein sequence ID" value="XP_003384243.1"/>
    <property type="gene ID" value="LOC100639771"/>
</dbReference>
<dbReference type="AlphaFoldDB" id="A0A1X7VHW3"/>